<dbReference type="InterPro" id="IPR003526">
    <property type="entry name" value="MECDP_synthase"/>
</dbReference>
<protein>
    <recommendedName>
        <fullName evidence="4 8">2-C-methyl-D-erythritol 2,4-cyclodiphosphate synthase</fullName>
        <shortName evidence="8">MECDP-synthase</shortName>
        <shortName evidence="8">MECPP-synthase</shortName>
        <shortName evidence="8">MECPS</shortName>
        <ecNumber evidence="4 8">4.6.1.12</ecNumber>
    </recommendedName>
</protein>
<feature type="binding site" evidence="8">
    <location>
        <begin position="36"/>
        <end position="37"/>
    </location>
    <ligand>
        <name>4-CDP-2-C-methyl-D-erythritol 2-phosphate</name>
        <dbReference type="ChEBI" id="CHEBI:57919"/>
    </ligand>
</feature>
<reference evidence="11 12" key="1">
    <citation type="submission" date="2017-04" db="EMBL/GenBank/DDBJ databases">
        <authorList>
            <person name="Afonso C.L."/>
            <person name="Miller P.J."/>
            <person name="Scott M.A."/>
            <person name="Spackman E."/>
            <person name="Goraichik I."/>
            <person name="Dimitrov K.M."/>
            <person name="Suarez D.L."/>
            <person name="Swayne D.E."/>
        </authorList>
    </citation>
    <scope>NUCLEOTIDE SEQUENCE [LARGE SCALE GENOMIC DNA]</scope>
    <source>
        <strain evidence="11 12">DSM 3385</strain>
    </source>
</reference>
<comment type="cofactor">
    <cofactor evidence="8">
        <name>a divalent metal cation</name>
        <dbReference type="ChEBI" id="CHEBI:60240"/>
    </cofactor>
    <text evidence="8">Binds 1 divalent metal cation per subunit.</text>
</comment>
<evidence type="ECO:0000313" key="12">
    <source>
        <dbReference type="Proteomes" id="UP000192418"/>
    </source>
</evidence>
<name>A0A1W2AI90_9BACT</name>
<dbReference type="InterPro" id="IPR020555">
    <property type="entry name" value="MECDP_synthase_CS"/>
</dbReference>
<dbReference type="RefSeq" id="WP_084067622.1">
    <property type="nucleotide sequence ID" value="NZ_FWXY01000005.1"/>
</dbReference>
<comment type="similarity">
    <text evidence="3 8 9">Belongs to the IspF family.</text>
</comment>
<dbReference type="SUPFAM" id="SSF69765">
    <property type="entry name" value="IpsF-like"/>
    <property type="match status" value="1"/>
</dbReference>
<dbReference type="UniPathway" id="UPA00056">
    <property type="reaction ID" value="UER00095"/>
</dbReference>
<feature type="binding site" evidence="8">
    <location>
        <position position="10"/>
    </location>
    <ligand>
        <name>a divalent metal cation</name>
        <dbReference type="ChEBI" id="CHEBI:60240"/>
    </ligand>
</feature>
<feature type="binding site" evidence="8">
    <location>
        <begin position="134"/>
        <end position="137"/>
    </location>
    <ligand>
        <name>4-CDP-2-C-methyl-D-erythritol 2-phosphate</name>
        <dbReference type="ChEBI" id="CHEBI:57919"/>
    </ligand>
</feature>
<evidence type="ECO:0000256" key="5">
    <source>
        <dbReference type="ARBA" id="ARBA00022723"/>
    </source>
</evidence>
<comment type="function">
    <text evidence="8">Involved in the biosynthesis of isopentenyl diphosphate (IPP) and dimethylallyl diphosphate (DMAPP), two major building blocks of isoprenoid compounds. Catalyzes the conversion of 4-diphosphocytidyl-2-C-methyl-D-erythritol 2-phosphate (CDP-ME2P) to 2-C-methyl-D-erythritol 2,4-cyclodiphosphate (ME-CPP) with a corresponding release of cytidine 5-monophosphate (CMP).</text>
</comment>
<evidence type="ECO:0000313" key="11">
    <source>
        <dbReference type="EMBL" id="SMC60387.1"/>
    </source>
</evidence>
<dbReference type="EMBL" id="FWXY01000005">
    <property type="protein sequence ID" value="SMC60387.1"/>
    <property type="molecule type" value="Genomic_DNA"/>
</dbReference>
<dbReference type="EC" id="4.6.1.12" evidence="4 8"/>
<dbReference type="FunFam" id="3.30.1330.50:FF:000001">
    <property type="entry name" value="2-C-methyl-D-erythritol 2,4-cyclodiphosphate synthase"/>
    <property type="match status" value="1"/>
</dbReference>
<dbReference type="GO" id="GO:0008685">
    <property type="term" value="F:2-C-methyl-D-erythritol 2,4-cyclodiphosphate synthase activity"/>
    <property type="evidence" value="ECO:0007669"/>
    <property type="project" value="UniProtKB-UniRule"/>
</dbReference>
<evidence type="ECO:0000256" key="8">
    <source>
        <dbReference type="HAMAP-Rule" id="MF_00107"/>
    </source>
</evidence>
<evidence type="ECO:0000259" key="10">
    <source>
        <dbReference type="Pfam" id="PF02542"/>
    </source>
</evidence>
<evidence type="ECO:0000256" key="3">
    <source>
        <dbReference type="ARBA" id="ARBA00008480"/>
    </source>
</evidence>
<accession>A0A1W2AI90</accession>
<evidence type="ECO:0000256" key="4">
    <source>
        <dbReference type="ARBA" id="ARBA00012579"/>
    </source>
</evidence>
<keyword evidence="5 8" id="KW-0479">Metal-binding</keyword>
<feature type="binding site" evidence="8">
    <location>
        <begin position="63"/>
        <end position="67"/>
    </location>
    <ligand>
        <name>4-CDP-2-C-methyl-D-erythritol 2-phosphate</name>
        <dbReference type="ChEBI" id="CHEBI:57919"/>
    </ligand>
</feature>
<dbReference type="PROSITE" id="PS01350">
    <property type="entry name" value="ISPF"/>
    <property type="match status" value="1"/>
</dbReference>
<keyword evidence="7 8" id="KW-0456">Lyase</keyword>
<feature type="binding site" evidence="8">
    <location>
        <begin position="58"/>
        <end position="60"/>
    </location>
    <ligand>
        <name>4-CDP-2-C-methyl-D-erythritol 2-phosphate</name>
        <dbReference type="ChEBI" id="CHEBI:57919"/>
    </ligand>
</feature>
<comment type="subunit">
    <text evidence="8">Homotrimer.</text>
</comment>
<sequence>MNFRIGSGYDVHQLVSDRKLILGGVTISHEKGLKGHSDADVIVHAVCDAMLGGAGLGDIGEHFPDSDPSFKGISSLVLMAHCRHLLQEKGYEVGNIDGTVFAQAPRISPYKKAMEENLARAAGVSVDRVNIKATTTEGLGFEGRGEGIGAHAVVLLQKLVQES</sequence>
<dbReference type="NCBIfam" id="TIGR00151">
    <property type="entry name" value="ispF"/>
    <property type="match status" value="1"/>
</dbReference>
<feature type="site" description="Transition state stabilizer" evidence="8">
    <location>
        <position position="135"/>
    </location>
</feature>
<keyword evidence="12" id="KW-1185">Reference proteome</keyword>
<dbReference type="InterPro" id="IPR036571">
    <property type="entry name" value="MECDP_synthase_sf"/>
</dbReference>
<feature type="binding site" evidence="8">
    <location>
        <position position="44"/>
    </location>
    <ligand>
        <name>a divalent metal cation</name>
        <dbReference type="ChEBI" id="CHEBI:60240"/>
    </ligand>
</feature>
<dbReference type="PANTHER" id="PTHR43181:SF1">
    <property type="entry name" value="2-C-METHYL-D-ERYTHRITOL 2,4-CYCLODIPHOSPHATE SYNTHASE, CHLOROPLASTIC"/>
    <property type="match status" value="1"/>
</dbReference>
<evidence type="ECO:0000256" key="6">
    <source>
        <dbReference type="ARBA" id="ARBA00023229"/>
    </source>
</evidence>
<dbReference type="GO" id="GO:0019288">
    <property type="term" value="P:isopentenyl diphosphate biosynthetic process, methylerythritol 4-phosphate pathway"/>
    <property type="evidence" value="ECO:0007669"/>
    <property type="project" value="UniProtKB-UniRule"/>
</dbReference>
<comment type="catalytic activity">
    <reaction evidence="1 8 9">
        <text>4-CDP-2-C-methyl-D-erythritol 2-phosphate = 2-C-methyl-D-erythritol 2,4-cyclic diphosphate + CMP</text>
        <dbReference type="Rhea" id="RHEA:23864"/>
        <dbReference type="ChEBI" id="CHEBI:57919"/>
        <dbReference type="ChEBI" id="CHEBI:58483"/>
        <dbReference type="ChEBI" id="CHEBI:60377"/>
        <dbReference type="EC" id="4.6.1.12"/>
    </reaction>
</comment>
<organism evidence="11 12">
    <name type="scientific">Desulfocicer vacuolatum DSM 3385</name>
    <dbReference type="NCBI Taxonomy" id="1121400"/>
    <lineage>
        <taxon>Bacteria</taxon>
        <taxon>Pseudomonadati</taxon>
        <taxon>Thermodesulfobacteriota</taxon>
        <taxon>Desulfobacteria</taxon>
        <taxon>Desulfobacterales</taxon>
        <taxon>Desulfobacteraceae</taxon>
        <taxon>Desulfocicer</taxon>
    </lineage>
</organism>
<dbReference type="OrthoDB" id="9804336at2"/>
<feature type="binding site" evidence="8">
    <location>
        <begin position="10"/>
        <end position="12"/>
    </location>
    <ligand>
        <name>4-CDP-2-C-methyl-D-erythritol 2-phosphate</name>
        <dbReference type="ChEBI" id="CHEBI:57919"/>
    </ligand>
</feature>
<dbReference type="AlphaFoldDB" id="A0A1W2AI90"/>
<feature type="binding site" evidence="8">
    <location>
        <position position="141"/>
    </location>
    <ligand>
        <name>4-CDP-2-C-methyl-D-erythritol 2-phosphate</name>
        <dbReference type="ChEBI" id="CHEBI:57919"/>
    </ligand>
</feature>
<evidence type="ECO:0000256" key="7">
    <source>
        <dbReference type="ARBA" id="ARBA00023239"/>
    </source>
</evidence>
<feature type="binding site" evidence="8">
    <location>
        <position position="144"/>
    </location>
    <ligand>
        <name>4-CDP-2-C-methyl-D-erythritol 2-phosphate</name>
        <dbReference type="ChEBI" id="CHEBI:57919"/>
    </ligand>
</feature>
<gene>
    <name evidence="8" type="primary">ispF</name>
    <name evidence="11" type="ORF">SAMN02746065_105110</name>
</gene>
<evidence type="ECO:0000256" key="2">
    <source>
        <dbReference type="ARBA" id="ARBA00004709"/>
    </source>
</evidence>
<comment type="caution">
    <text evidence="8">Lacks conserved residue(s) required for the propagation of feature annotation.</text>
</comment>
<feature type="domain" description="2-C-methyl-D-erythritol 2,4-cyclodiphosphate synthase" evidence="10">
    <location>
        <begin position="3"/>
        <end position="156"/>
    </location>
</feature>
<dbReference type="Proteomes" id="UP000192418">
    <property type="component" value="Unassembled WGS sequence"/>
</dbReference>
<keyword evidence="6 8" id="KW-0414">Isoprene biosynthesis</keyword>
<proteinExistence type="inferred from homology"/>
<dbReference type="Pfam" id="PF02542">
    <property type="entry name" value="YgbB"/>
    <property type="match status" value="1"/>
</dbReference>
<evidence type="ECO:0000256" key="1">
    <source>
        <dbReference type="ARBA" id="ARBA00000200"/>
    </source>
</evidence>
<feature type="site" description="Transition state stabilizer" evidence="8">
    <location>
        <position position="36"/>
    </location>
</feature>
<dbReference type="PANTHER" id="PTHR43181">
    <property type="entry name" value="2-C-METHYL-D-ERYTHRITOL 2,4-CYCLODIPHOSPHATE SYNTHASE, CHLOROPLASTIC"/>
    <property type="match status" value="1"/>
</dbReference>
<evidence type="ECO:0000256" key="9">
    <source>
        <dbReference type="RuleBase" id="RU004395"/>
    </source>
</evidence>
<dbReference type="HAMAP" id="MF_00107">
    <property type="entry name" value="IspF"/>
    <property type="match status" value="1"/>
</dbReference>
<dbReference type="Gene3D" id="3.30.1330.50">
    <property type="entry name" value="2-C-methyl-D-erythritol 2,4-cyclodiphosphate synthase"/>
    <property type="match status" value="1"/>
</dbReference>
<comment type="pathway">
    <text evidence="2 8">Isoprenoid biosynthesis; isopentenyl diphosphate biosynthesis via DXP pathway; isopentenyl diphosphate from 1-deoxy-D-xylulose 5-phosphate: step 4/6.</text>
</comment>
<feature type="binding site" evidence="8">
    <location>
        <position position="12"/>
    </location>
    <ligand>
        <name>a divalent metal cation</name>
        <dbReference type="ChEBI" id="CHEBI:60240"/>
    </ligand>
</feature>
<dbReference type="GO" id="GO:0046872">
    <property type="term" value="F:metal ion binding"/>
    <property type="evidence" value="ECO:0007669"/>
    <property type="project" value="UniProtKB-KW"/>
</dbReference>
<dbReference type="GO" id="GO:0016114">
    <property type="term" value="P:terpenoid biosynthetic process"/>
    <property type="evidence" value="ECO:0007669"/>
    <property type="project" value="InterPro"/>
</dbReference>
<dbReference type="CDD" id="cd00554">
    <property type="entry name" value="MECDP_synthase"/>
    <property type="match status" value="1"/>
</dbReference>
<dbReference type="STRING" id="1121400.SAMN02746065_105110"/>